<dbReference type="Proteomes" id="UP000324800">
    <property type="component" value="Unassembled WGS sequence"/>
</dbReference>
<name>A0A5J4XAY0_9EUKA</name>
<dbReference type="AlphaFoldDB" id="A0A5J4XAY0"/>
<organism evidence="1 2">
    <name type="scientific">Streblomastix strix</name>
    <dbReference type="NCBI Taxonomy" id="222440"/>
    <lineage>
        <taxon>Eukaryota</taxon>
        <taxon>Metamonada</taxon>
        <taxon>Preaxostyla</taxon>
        <taxon>Oxymonadida</taxon>
        <taxon>Streblomastigidae</taxon>
        <taxon>Streblomastix</taxon>
    </lineage>
</organism>
<dbReference type="EMBL" id="SNRW01000008">
    <property type="protein sequence ID" value="KAA6404357.1"/>
    <property type="molecule type" value="Genomic_DNA"/>
</dbReference>
<proteinExistence type="predicted"/>
<gene>
    <name evidence="1" type="ORF">EZS28_000120</name>
</gene>
<reference evidence="1 2" key="1">
    <citation type="submission" date="2019-03" db="EMBL/GenBank/DDBJ databases">
        <title>Single cell metagenomics reveals metabolic interactions within the superorganism composed of flagellate Streblomastix strix and complex community of Bacteroidetes bacteria on its surface.</title>
        <authorList>
            <person name="Treitli S.C."/>
            <person name="Kolisko M."/>
            <person name="Husnik F."/>
            <person name="Keeling P."/>
            <person name="Hampl V."/>
        </authorList>
    </citation>
    <scope>NUCLEOTIDE SEQUENCE [LARGE SCALE GENOMIC DNA]</scope>
    <source>
        <strain evidence="1">ST1C</strain>
    </source>
</reference>
<sequence>MDTHKIECKQNNIKIVKYVTLKKFPKPFVPHVTSNKTYRYLLSHNQKAEYKPTQYYLTFRFQTEIQKVPGRNHPIPTPAIVASTIKTKNYIKQIFYDQSQDNYVEKQFEQIFIEAKQIRNDNKYADEVPQYYDVPVIGFD</sequence>
<evidence type="ECO:0000313" key="2">
    <source>
        <dbReference type="Proteomes" id="UP000324800"/>
    </source>
</evidence>
<accession>A0A5J4XAY0</accession>
<comment type="caution">
    <text evidence="1">The sequence shown here is derived from an EMBL/GenBank/DDBJ whole genome shotgun (WGS) entry which is preliminary data.</text>
</comment>
<evidence type="ECO:0000313" key="1">
    <source>
        <dbReference type="EMBL" id="KAA6404357.1"/>
    </source>
</evidence>
<protein>
    <submittedName>
        <fullName evidence="1">Uncharacterized protein</fullName>
    </submittedName>
</protein>